<evidence type="ECO:0000256" key="2">
    <source>
        <dbReference type="ARBA" id="ARBA00022448"/>
    </source>
</evidence>
<dbReference type="PANTHER" id="PTHR46743">
    <property type="entry name" value="TEICHOIC ACIDS EXPORT ATP-BINDING PROTEIN TAGH"/>
    <property type="match status" value="1"/>
</dbReference>
<dbReference type="Gene3D" id="3.40.50.300">
    <property type="entry name" value="P-loop containing nucleotide triphosphate hydrolases"/>
    <property type="match status" value="1"/>
</dbReference>
<evidence type="ECO:0000259" key="5">
    <source>
        <dbReference type="PROSITE" id="PS50893"/>
    </source>
</evidence>
<dbReference type="GO" id="GO:0016020">
    <property type="term" value="C:membrane"/>
    <property type="evidence" value="ECO:0007669"/>
    <property type="project" value="InterPro"/>
</dbReference>
<dbReference type="GO" id="GO:0005524">
    <property type="term" value="F:ATP binding"/>
    <property type="evidence" value="ECO:0007669"/>
    <property type="project" value="UniProtKB-KW"/>
</dbReference>
<dbReference type="PROSITE" id="PS00211">
    <property type="entry name" value="ABC_TRANSPORTER_1"/>
    <property type="match status" value="1"/>
</dbReference>
<dbReference type="GO" id="GO:0140359">
    <property type="term" value="F:ABC-type transporter activity"/>
    <property type="evidence" value="ECO:0007669"/>
    <property type="project" value="InterPro"/>
</dbReference>
<dbReference type="EMBL" id="QFQP01000007">
    <property type="protein sequence ID" value="PZR14531.1"/>
    <property type="molecule type" value="Genomic_DNA"/>
</dbReference>
<protein>
    <submittedName>
        <fullName evidence="6">ABC transporter ATP-binding protein</fullName>
    </submittedName>
</protein>
<reference evidence="6 7" key="1">
    <citation type="submission" date="2017-08" db="EMBL/GenBank/DDBJ databases">
        <title>Infants hospitalized years apart are colonized by the same room-sourced microbial strains.</title>
        <authorList>
            <person name="Brooks B."/>
            <person name="Olm M.R."/>
            <person name="Firek B.A."/>
            <person name="Baker R."/>
            <person name="Thomas B.C."/>
            <person name="Morowitz M.J."/>
            <person name="Banfield J.F."/>
        </authorList>
    </citation>
    <scope>NUCLEOTIDE SEQUENCE [LARGE SCALE GENOMIC DNA]</scope>
    <source>
        <strain evidence="6">S2_003_000_R2_14</strain>
    </source>
</reference>
<accession>A0A2W5VVA7</accession>
<dbReference type="PANTHER" id="PTHR46743:SF2">
    <property type="entry name" value="TEICHOIC ACIDS EXPORT ATP-BINDING PROTEIN TAGH"/>
    <property type="match status" value="1"/>
</dbReference>
<keyword evidence="3" id="KW-0547">Nucleotide-binding</keyword>
<dbReference type="Pfam" id="PF00005">
    <property type="entry name" value="ABC_tran"/>
    <property type="match status" value="1"/>
</dbReference>
<keyword evidence="2" id="KW-0813">Transport</keyword>
<dbReference type="CDD" id="cd03220">
    <property type="entry name" value="ABC_KpsT_Wzt"/>
    <property type="match status" value="1"/>
</dbReference>
<dbReference type="InterPro" id="IPR050683">
    <property type="entry name" value="Bact_Polysacc_Export_ATP-bd"/>
</dbReference>
<dbReference type="SMART" id="SM00382">
    <property type="entry name" value="AAA"/>
    <property type="match status" value="1"/>
</dbReference>
<dbReference type="PROSITE" id="PS50893">
    <property type="entry name" value="ABC_TRANSPORTER_2"/>
    <property type="match status" value="1"/>
</dbReference>
<evidence type="ECO:0000256" key="1">
    <source>
        <dbReference type="ARBA" id="ARBA00005417"/>
    </source>
</evidence>
<dbReference type="InterPro" id="IPR003439">
    <property type="entry name" value="ABC_transporter-like_ATP-bd"/>
</dbReference>
<name>A0A2W5VVA7_9BACT</name>
<comment type="caution">
    <text evidence="6">The sequence shown here is derived from an EMBL/GenBank/DDBJ whole genome shotgun (WGS) entry which is preliminary data.</text>
</comment>
<feature type="domain" description="ABC transporter" evidence="5">
    <location>
        <begin position="34"/>
        <end position="257"/>
    </location>
</feature>
<dbReference type="SUPFAM" id="SSF52540">
    <property type="entry name" value="P-loop containing nucleoside triphosphate hydrolases"/>
    <property type="match status" value="1"/>
</dbReference>
<dbReference type="InterPro" id="IPR003593">
    <property type="entry name" value="AAA+_ATPase"/>
</dbReference>
<comment type="similarity">
    <text evidence="1">Belongs to the ABC transporter superfamily.</text>
</comment>
<proteinExistence type="inferred from homology"/>
<dbReference type="InterPro" id="IPR017871">
    <property type="entry name" value="ABC_transporter-like_CS"/>
</dbReference>
<dbReference type="AlphaFoldDB" id="A0A2W5VVA7"/>
<dbReference type="Proteomes" id="UP000249061">
    <property type="component" value="Unassembled WGS sequence"/>
</dbReference>
<dbReference type="InterPro" id="IPR027417">
    <property type="entry name" value="P-loop_NTPase"/>
</dbReference>
<dbReference type="GO" id="GO:0016887">
    <property type="term" value="F:ATP hydrolysis activity"/>
    <property type="evidence" value="ECO:0007669"/>
    <property type="project" value="InterPro"/>
</dbReference>
<sequence length="411" mass="44536">MRDNQDSIVITNVTKSFKKTSRKNEYTTVKSELVRLLTFKRRLIEPATHITALRGVDLRVPKGSTIGIVGRNGSGKSTLLKLLTGIYAPTTGTIQVKGRISALLELGAGFHPDFTGRENILINGIILGMGRAELKARMPEIIEFAELGDFIDEPVRTYSSGMFMRLAFAVATHVDPDVLIIDEILSVGDEHFNRKSMAKMNEFRRSGRTIVLVTHDLSTVERWCDAAAWIDGGRIRMHGPSKDVVREYRRAVAAAEAEALKTGHSALDQPGLALPATAPVAEEKAPLGSVHAVRVRDGKGETPVAFGADASLFVDFDWSFSEPVKAKFNVDLMSSDGRLVFSTGFDGGQRSGSGTSTLELSRVGLGGGVYELLVSAAGNGETIKNPFRHALHVAPSDGVGLVRPELRWSVK</sequence>
<evidence type="ECO:0000256" key="3">
    <source>
        <dbReference type="ARBA" id="ARBA00022741"/>
    </source>
</evidence>
<dbReference type="InterPro" id="IPR015860">
    <property type="entry name" value="ABC_transpr_TagH-like"/>
</dbReference>
<gene>
    <name evidence="6" type="ORF">DI536_10795</name>
</gene>
<evidence type="ECO:0000256" key="4">
    <source>
        <dbReference type="ARBA" id="ARBA00022840"/>
    </source>
</evidence>
<keyword evidence="4 6" id="KW-0067">ATP-binding</keyword>
<evidence type="ECO:0000313" key="6">
    <source>
        <dbReference type="EMBL" id="PZR14531.1"/>
    </source>
</evidence>
<organism evidence="6 7">
    <name type="scientific">Archangium gephyra</name>
    <dbReference type="NCBI Taxonomy" id="48"/>
    <lineage>
        <taxon>Bacteria</taxon>
        <taxon>Pseudomonadati</taxon>
        <taxon>Myxococcota</taxon>
        <taxon>Myxococcia</taxon>
        <taxon>Myxococcales</taxon>
        <taxon>Cystobacterineae</taxon>
        <taxon>Archangiaceae</taxon>
        <taxon>Archangium</taxon>
    </lineage>
</organism>
<evidence type="ECO:0000313" key="7">
    <source>
        <dbReference type="Proteomes" id="UP000249061"/>
    </source>
</evidence>